<dbReference type="Proteomes" id="UP000821845">
    <property type="component" value="Chromosome 2"/>
</dbReference>
<sequence>MCLASKSRAGPGPGLCFPLCRRARAGLRQSQRAQAGLGLGNTARAQLYSRASSPRFPAATYIPYPMLYGAIFDSACLVWEDKCGKPGVCWLYDTDRLRYSYHGLSVAILLTAVVFELGLVYHSGRMSDFYSDAAGTASQRREDTLMDADDPEGSPLVDEQKTRCEDPHIVCGEKEDEGLLGDVDHQTSCGFCKRESKSQGADMLKN</sequence>
<dbReference type="EMBL" id="CM023482">
    <property type="protein sequence ID" value="KAH6940204.1"/>
    <property type="molecule type" value="Genomic_DNA"/>
</dbReference>
<evidence type="ECO:0000313" key="2">
    <source>
        <dbReference type="Proteomes" id="UP000821845"/>
    </source>
</evidence>
<organism evidence="1 2">
    <name type="scientific">Hyalomma asiaticum</name>
    <name type="common">Tick</name>
    <dbReference type="NCBI Taxonomy" id="266040"/>
    <lineage>
        <taxon>Eukaryota</taxon>
        <taxon>Metazoa</taxon>
        <taxon>Ecdysozoa</taxon>
        <taxon>Arthropoda</taxon>
        <taxon>Chelicerata</taxon>
        <taxon>Arachnida</taxon>
        <taxon>Acari</taxon>
        <taxon>Parasitiformes</taxon>
        <taxon>Ixodida</taxon>
        <taxon>Ixodoidea</taxon>
        <taxon>Ixodidae</taxon>
        <taxon>Hyalomminae</taxon>
        <taxon>Hyalomma</taxon>
    </lineage>
</organism>
<evidence type="ECO:0000313" key="1">
    <source>
        <dbReference type="EMBL" id="KAH6940204.1"/>
    </source>
</evidence>
<comment type="caution">
    <text evidence="1">The sequence shown here is derived from an EMBL/GenBank/DDBJ whole genome shotgun (WGS) entry which is preliminary data.</text>
</comment>
<name>A0ACB7T2H8_HYAAI</name>
<proteinExistence type="predicted"/>
<reference evidence="1" key="1">
    <citation type="submission" date="2020-05" db="EMBL/GenBank/DDBJ databases">
        <title>Large-scale comparative analyses of tick genomes elucidate their genetic diversity and vector capacities.</title>
        <authorList>
            <person name="Jia N."/>
            <person name="Wang J."/>
            <person name="Shi W."/>
            <person name="Du L."/>
            <person name="Sun Y."/>
            <person name="Zhan W."/>
            <person name="Jiang J."/>
            <person name="Wang Q."/>
            <person name="Zhang B."/>
            <person name="Ji P."/>
            <person name="Sakyi L.B."/>
            <person name="Cui X."/>
            <person name="Yuan T."/>
            <person name="Jiang B."/>
            <person name="Yang W."/>
            <person name="Lam T.T.-Y."/>
            <person name="Chang Q."/>
            <person name="Ding S."/>
            <person name="Wang X."/>
            <person name="Zhu J."/>
            <person name="Ruan X."/>
            <person name="Zhao L."/>
            <person name="Wei J."/>
            <person name="Que T."/>
            <person name="Du C."/>
            <person name="Cheng J."/>
            <person name="Dai P."/>
            <person name="Han X."/>
            <person name="Huang E."/>
            <person name="Gao Y."/>
            <person name="Liu J."/>
            <person name="Shao H."/>
            <person name="Ye R."/>
            <person name="Li L."/>
            <person name="Wei W."/>
            <person name="Wang X."/>
            <person name="Wang C."/>
            <person name="Yang T."/>
            <person name="Huo Q."/>
            <person name="Li W."/>
            <person name="Guo W."/>
            <person name="Chen H."/>
            <person name="Zhou L."/>
            <person name="Ni X."/>
            <person name="Tian J."/>
            <person name="Zhou Y."/>
            <person name="Sheng Y."/>
            <person name="Liu T."/>
            <person name="Pan Y."/>
            <person name="Xia L."/>
            <person name="Li J."/>
            <person name="Zhao F."/>
            <person name="Cao W."/>
        </authorList>
    </citation>
    <scope>NUCLEOTIDE SEQUENCE</scope>
    <source>
        <strain evidence="1">Hyas-2018</strain>
    </source>
</reference>
<gene>
    <name evidence="1" type="ORF">HPB50_026326</name>
</gene>
<protein>
    <submittedName>
        <fullName evidence="1">Uncharacterized protein</fullName>
    </submittedName>
</protein>
<accession>A0ACB7T2H8</accession>
<keyword evidence="2" id="KW-1185">Reference proteome</keyword>